<sequence length="88" mass="10188">MMITFYNCIRTEHKHGNIFCCKQHQASAHALHTRLSLSLSLSHKHKSSIPLHSFRDKNSSIHDIPICFIFSPLFFRETQCGKRTTCSK</sequence>
<proteinExistence type="predicted"/>
<dbReference type="EMBL" id="GBXM01015706">
    <property type="protein sequence ID" value="JAH92871.1"/>
    <property type="molecule type" value="Transcribed_RNA"/>
</dbReference>
<reference evidence="1" key="2">
    <citation type="journal article" date="2015" name="Fish Shellfish Immunol.">
        <title>Early steps in the European eel (Anguilla anguilla)-Vibrio vulnificus interaction in the gills: Role of the RtxA13 toxin.</title>
        <authorList>
            <person name="Callol A."/>
            <person name="Pajuelo D."/>
            <person name="Ebbesson L."/>
            <person name="Teles M."/>
            <person name="MacKenzie S."/>
            <person name="Amaro C."/>
        </authorList>
    </citation>
    <scope>NUCLEOTIDE SEQUENCE</scope>
</reference>
<dbReference type="AlphaFoldDB" id="A0A0E9WRI1"/>
<accession>A0A0E9WRI1</accession>
<protein>
    <submittedName>
        <fullName evidence="1">Uncharacterized protein</fullName>
    </submittedName>
</protein>
<reference evidence="1" key="1">
    <citation type="submission" date="2014-11" db="EMBL/GenBank/DDBJ databases">
        <authorList>
            <person name="Amaro Gonzalez C."/>
        </authorList>
    </citation>
    <scope>NUCLEOTIDE SEQUENCE</scope>
</reference>
<evidence type="ECO:0000313" key="1">
    <source>
        <dbReference type="EMBL" id="JAH92871.1"/>
    </source>
</evidence>
<organism evidence="1">
    <name type="scientific">Anguilla anguilla</name>
    <name type="common">European freshwater eel</name>
    <name type="synonym">Muraena anguilla</name>
    <dbReference type="NCBI Taxonomy" id="7936"/>
    <lineage>
        <taxon>Eukaryota</taxon>
        <taxon>Metazoa</taxon>
        <taxon>Chordata</taxon>
        <taxon>Craniata</taxon>
        <taxon>Vertebrata</taxon>
        <taxon>Euteleostomi</taxon>
        <taxon>Actinopterygii</taxon>
        <taxon>Neopterygii</taxon>
        <taxon>Teleostei</taxon>
        <taxon>Anguilliformes</taxon>
        <taxon>Anguillidae</taxon>
        <taxon>Anguilla</taxon>
    </lineage>
</organism>
<name>A0A0E9WRI1_ANGAN</name>